<evidence type="ECO:0000256" key="8">
    <source>
        <dbReference type="ARBA" id="ARBA00022763"/>
    </source>
</evidence>
<evidence type="ECO:0000256" key="16">
    <source>
        <dbReference type="RuleBase" id="RU000617"/>
    </source>
</evidence>
<dbReference type="InterPro" id="IPR036599">
    <property type="entry name" value="DNA_ligase_N_sf"/>
</dbReference>
<dbReference type="Pfam" id="PF04679">
    <property type="entry name" value="DNA_ligase_A_C"/>
    <property type="match status" value="1"/>
</dbReference>
<dbReference type="SUPFAM" id="SSF52113">
    <property type="entry name" value="BRCT domain"/>
    <property type="match status" value="2"/>
</dbReference>
<feature type="compositionally biased region" description="Low complexity" evidence="18">
    <location>
        <begin position="223"/>
        <end position="232"/>
    </location>
</feature>
<dbReference type="CDD" id="cd07968">
    <property type="entry name" value="OBF_DNA_ligase_IV"/>
    <property type="match status" value="1"/>
</dbReference>
<dbReference type="GO" id="GO:0071897">
    <property type="term" value="P:DNA biosynthetic process"/>
    <property type="evidence" value="ECO:0007669"/>
    <property type="project" value="InterPro"/>
</dbReference>
<dbReference type="Gene3D" id="3.15.10.10">
    <property type="entry name" value="Bactericidal permeability-increasing protein, domain 1"/>
    <property type="match status" value="1"/>
</dbReference>
<dbReference type="Pfam" id="PF19343">
    <property type="entry name" value="HAM1_N"/>
    <property type="match status" value="1"/>
</dbReference>
<evidence type="ECO:0000259" key="20">
    <source>
        <dbReference type="PROSITE" id="PS50172"/>
    </source>
</evidence>
<evidence type="ECO:0000256" key="15">
    <source>
        <dbReference type="ARBA" id="ARBA00043870"/>
    </source>
</evidence>
<evidence type="ECO:0000256" key="18">
    <source>
        <dbReference type="SAM" id="MobiDB-lite"/>
    </source>
</evidence>
<comment type="similarity">
    <text evidence="3 17">Belongs to the ATP-dependent DNA ligase family.</text>
</comment>
<evidence type="ECO:0000256" key="1">
    <source>
        <dbReference type="ARBA" id="ARBA00001946"/>
    </source>
</evidence>
<dbReference type="GO" id="GO:0006297">
    <property type="term" value="P:nucleotide-excision repair, DNA gap filling"/>
    <property type="evidence" value="ECO:0007669"/>
    <property type="project" value="TreeGrafter"/>
</dbReference>
<dbReference type="GO" id="GO:0032807">
    <property type="term" value="C:DNA ligase IV complex"/>
    <property type="evidence" value="ECO:0007669"/>
    <property type="project" value="TreeGrafter"/>
</dbReference>
<dbReference type="PROSITE" id="PS50160">
    <property type="entry name" value="DNA_LIGASE_A3"/>
    <property type="match status" value="1"/>
</dbReference>
<dbReference type="PANTHER" id="PTHR45997:SF1">
    <property type="entry name" value="DNA LIGASE 4"/>
    <property type="match status" value="1"/>
</dbReference>
<evidence type="ECO:0000256" key="10">
    <source>
        <dbReference type="ARBA" id="ARBA00022842"/>
    </source>
</evidence>
<sequence>MATNTGSHNVNKPTDIKLKEADVNRKLQIYGIFSAFQNGKVPSNDQIDVALNSFLESKALSSPSQKLSAEGQALVADVREVVKQAKYLLLSKNEGNLLQDFIWQTEQFDPKAVSVPGAPVDKETAQQHGNQALEGLRTLGTLIITNGQFRKLLKDATVLIRDMAGDAATNAAARVKPSHEDLDQIDQPAQDNTWHEAPDLSKNTLKSKVQGVYKGDPKDDAKAVAAKGTSAAHPSGSSDPRDLAATAAHDRQTGASSGADLQGGVSAAANAAKRQVDANLDDETKEKAKSKADEYRARTKAYFSKKMPQERREQTIWRLKKMVLECQQHPDYNRAIQTLLNLAEEYGSHANRLAKGGSGTVQDARSGFAQAEGDLKTLIERFANGTSTDSLWASINTIYEDADKDEELRNWFKSMNQYVRRCLQEQGYILDDASNIEWNRLYDHGNYLLRNKYRTHTDRIVDEIKFLADQFDQDAQNKAFAASLNKLFNDLGNDENGKPTFKPHLIKDLSDVIIPAIFENVAYIPVPRIEYSDPQFDAVIENLVLESDNFMPNVLEIASENYMRFGRKKVANKNHHAIDVKVAGIQMDLRDVSYYIKRKQGFPSLTDTGVANILLAGDGFTFRLKMASADEKDSQNFFKIDKVDVDVKHLHIKLVKSSHKLLFNLFKPIMLKVLRPGLQKALEKAIRDQVNKLDSMLYQIKIEADRALEEAREDPENVPNIYSRYVTAAQKQILLGKQKAEGFVADKKVNYAVTKEDSIFPNIHLPGGISSKATEYKELARKGDRWESPVFSIGSASKSRDIPTAPRVTRKEHATAATSQSGANGGLNSSIGQNGYALNGNDARFPNRPRNHSKTFPFSELFVSLFDPLMECKPPPPGAAVRSGRKQGRRGNAPSTVSSHELRRHIIERFMSRWRADVGNDFYPAMRLILPDKDRDRGVYGLKENTIGKMLVKVMKIDRNSEDGYGLMHWKLPGQGAASRAGDFAGRCLDVVTKRQMRTQPGDLTIARVNVLLDRLAGANGEAEQLPIFEEFYLKMNAQELMWLVRIILKDMKVGASERTFLGLWHPDADALFSVSSSLRRVCWELYDPEMRLEQDETDVTLMQCFQPQLAQFQMTSTFAKLVTNLGTPPDNPEYWIEEKLDGERMQMHMQQDSSVPGGYRFAFWSRKAKDYTYLYGHGLQDDNSALTRHLGNAFDPGVQNLILDGEMITWDPELDKMVPFGTLKTAALGQQKNPFQTGPRPLYRVFDIILLNDKSLTAYTLRDRHKALERAVHDVHRRLEIHPYMAAKSADEIEPMLRKVVAEASEGLVLKNPYSNYQLNSRNNNWIKVKPEYMSEFGESMDCVVIGGYYGSGHRGGTLSSFLCGLRVNENLIHLGASREKCLSFCKVGGGFKAEDYAEMRHHTEGKWQNWDSASPPSKFIELGGGERLQYEKPDVWIRPLDSVVVSVKAASFAVSDQFATGWTLRFPRFRKLRLDKAWDASMDMDEFDALRGKVNQDTQERKAMEMEKRNRRPTKRIKQELVIAGTDPSAAPAEFDIRQHKTQLFRGLDFCVLSDALKPNKMAKPALEKLIKENGGRIHQKPDKGNGILLIADKNVVRVASLKKAGDADIVRPKWIFDCLAQNGGEGYLLPYEESHMFHATEQMQEITQQNTDCFGDSYARDVDVAELVDILDRMETSNDDEGGETFRVDRFLDQLEEHGHGLDDLKGFLFRRCRVYFALSIEVRSGGGHIAADIGDEAVTHVVVVGKDAAAEREVAINVRYQVSSRRVIPRVIKHQWVEDCWLENTLVDEEAYVAI</sequence>
<comment type="subcellular location">
    <subcellularLocation>
        <location evidence="2">Nucleus</location>
    </subcellularLocation>
</comment>
<proteinExistence type="inferred from homology"/>
<dbReference type="PROSITE" id="PS50172">
    <property type="entry name" value="BRCT"/>
    <property type="match status" value="2"/>
</dbReference>
<evidence type="ECO:0000256" key="7">
    <source>
        <dbReference type="ARBA" id="ARBA00022741"/>
    </source>
</evidence>
<keyword evidence="4 16" id="KW-0436">Ligase</keyword>
<evidence type="ECO:0000256" key="5">
    <source>
        <dbReference type="ARBA" id="ARBA00022723"/>
    </source>
</evidence>
<dbReference type="Gene3D" id="3.40.50.10190">
    <property type="entry name" value="BRCT domain"/>
    <property type="match status" value="2"/>
</dbReference>
<dbReference type="FunFam" id="1.10.3260.10:FF:000008">
    <property type="entry name" value="DNA ligase 4"/>
    <property type="match status" value="1"/>
</dbReference>
<dbReference type="FunFam" id="3.30.470.30:FF:000013">
    <property type="entry name" value="DNA ligase"/>
    <property type="match status" value="1"/>
</dbReference>
<feature type="region of interest" description="Disordered" evidence="18">
    <location>
        <begin position="211"/>
        <end position="270"/>
    </location>
</feature>
<feature type="domain" description="ATP-dependent DNA ligase family profile" evidence="19">
    <location>
        <begin position="1246"/>
        <end position="1369"/>
    </location>
</feature>
<dbReference type="GO" id="GO:0006303">
    <property type="term" value="P:double-strand break repair via nonhomologous end joining"/>
    <property type="evidence" value="ECO:0007669"/>
    <property type="project" value="TreeGrafter"/>
</dbReference>
<dbReference type="InterPro" id="IPR012309">
    <property type="entry name" value="DNA_ligase_ATP-dep_C"/>
</dbReference>
<evidence type="ECO:0000313" key="22">
    <source>
        <dbReference type="Proteomes" id="UP001285441"/>
    </source>
</evidence>
<keyword evidence="12 16" id="KW-0234">DNA repair</keyword>
<keyword evidence="9 16" id="KW-0067">ATP-binding</keyword>
<evidence type="ECO:0000313" key="21">
    <source>
        <dbReference type="EMBL" id="KAK3375409.1"/>
    </source>
</evidence>
<dbReference type="GO" id="GO:0006310">
    <property type="term" value="P:DNA recombination"/>
    <property type="evidence" value="ECO:0007669"/>
    <property type="project" value="UniProtKB-KW"/>
</dbReference>
<comment type="catalytic activity">
    <reaction evidence="14 16">
        <text>ATP + (deoxyribonucleotide)n-3'-hydroxyl + 5'-phospho-(deoxyribonucleotide)m = (deoxyribonucleotide)n+m + AMP + diphosphate.</text>
        <dbReference type="EC" id="6.5.1.1"/>
    </reaction>
</comment>
<evidence type="ECO:0000256" key="9">
    <source>
        <dbReference type="ARBA" id="ARBA00022840"/>
    </source>
</evidence>
<keyword evidence="13" id="KW-0539">Nucleus</keyword>
<evidence type="ECO:0000256" key="4">
    <source>
        <dbReference type="ARBA" id="ARBA00022598"/>
    </source>
</evidence>
<keyword evidence="8 16" id="KW-0227">DNA damage</keyword>
<dbReference type="PROSITE" id="PS00333">
    <property type="entry name" value="DNA_LIGASE_A2"/>
    <property type="match status" value="1"/>
</dbReference>
<comment type="caution">
    <text evidence="21">The sequence shown here is derived from an EMBL/GenBank/DDBJ whole genome shotgun (WGS) entry which is preliminary data.</text>
</comment>
<dbReference type="InterPro" id="IPR027842">
    <property type="entry name" value="HAM1-like_C"/>
</dbReference>
<feature type="region of interest" description="Disordered" evidence="18">
    <location>
        <begin position="795"/>
        <end position="851"/>
    </location>
</feature>
<dbReference type="InterPro" id="IPR012310">
    <property type="entry name" value="DNA_ligase_ATP-dep_cent"/>
</dbReference>
<dbReference type="Gene3D" id="1.10.3260.10">
    <property type="entry name" value="DNA ligase, ATP-dependent, N-terminal domain"/>
    <property type="match status" value="1"/>
</dbReference>
<keyword evidence="5" id="KW-0479">Metal-binding</keyword>
<evidence type="ECO:0000256" key="13">
    <source>
        <dbReference type="ARBA" id="ARBA00023242"/>
    </source>
</evidence>
<protein>
    <recommendedName>
        <fullName evidence="16">DNA ligase</fullName>
        <ecNumber evidence="16">6.5.1.1</ecNumber>
    </recommendedName>
</protein>
<dbReference type="CDD" id="cd07903">
    <property type="entry name" value="Adenylation_DNA_ligase_IV"/>
    <property type="match status" value="1"/>
</dbReference>
<accession>A0AAE0KF73</accession>
<evidence type="ECO:0000256" key="2">
    <source>
        <dbReference type="ARBA" id="ARBA00004123"/>
    </source>
</evidence>
<dbReference type="CDD" id="cd17722">
    <property type="entry name" value="BRCT_DNA_ligase_IV_rpt1"/>
    <property type="match status" value="1"/>
</dbReference>
<feature type="region of interest" description="Disordered" evidence="18">
    <location>
        <begin position="874"/>
        <end position="899"/>
    </location>
</feature>
<dbReference type="GO" id="GO:0003910">
    <property type="term" value="F:DNA ligase (ATP) activity"/>
    <property type="evidence" value="ECO:0007669"/>
    <property type="project" value="UniProtKB-EC"/>
</dbReference>
<dbReference type="InterPro" id="IPR001357">
    <property type="entry name" value="BRCT_dom"/>
</dbReference>
<gene>
    <name evidence="21" type="ORF">B0H63DRAFT_496580</name>
</gene>
<dbReference type="NCBIfam" id="TIGR00574">
    <property type="entry name" value="dnl1"/>
    <property type="match status" value="1"/>
</dbReference>
<reference evidence="21" key="2">
    <citation type="submission" date="2023-06" db="EMBL/GenBank/DDBJ databases">
        <authorList>
            <consortium name="Lawrence Berkeley National Laboratory"/>
            <person name="Haridas S."/>
            <person name="Hensen N."/>
            <person name="Bonometti L."/>
            <person name="Westerberg I."/>
            <person name="Brannstrom I.O."/>
            <person name="Guillou S."/>
            <person name="Cros-Aarteil S."/>
            <person name="Calhoun S."/>
            <person name="Kuo A."/>
            <person name="Mondo S."/>
            <person name="Pangilinan J."/>
            <person name="Riley R."/>
            <person name="LaButti K."/>
            <person name="Andreopoulos B."/>
            <person name="Lipzen A."/>
            <person name="Chen C."/>
            <person name="Yanf M."/>
            <person name="Daum C."/>
            <person name="Ng V."/>
            <person name="Clum A."/>
            <person name="Steindorff A."/>
            <person name="Ohm R."/>
            <person name="Martin F."/>
            <person name="Silar P."/>
            <person name="Natvig D."/>
            <person name="Lalanne C."/>
            <person name="Gautier V."/>
            <person name="Ament-velasquez S.L."/>
            <person name="Kruys A."/>
            <person name="Hutchinson M.I."/>
            <person name="Powell A.J."/>
            <person name="Barry K."/>
            <person name="Miller A.N."/>
            <person name="Grigoriev I.V."/>
            <person name="Debuchy R."/>
            <person name="Gladieux P."/>
            <person name="Thoren M.H."/>
            <person name="Johannesson H."/>
        </authorList>
    </citation>
    <scope>NUCLEOTIDE SEQUENCE</scope>
    <source>
        <strain evidence="21">CBS 232.78</strain>
    </source>
</reference>
<keyword evidence="11 16" id="KW-0233">DNA recombination</keyword>
<evidence type="ECO:0000256" key="3">
    <source>
        <dbReference type="ARBA" id="ARBA00007572"/>
    </source>
</evidence>
<keyword evidence="6" id="KW-0677">Repeat</keyword>
<evidence type="ECO:0000256" key="11">
    <source>
        <dbReference type="ARBA" id="ARBA00023172"/>
    </source>
</evidence>
<dbReference type="InterPro" id="IPR045967">
    <property type="entry name" value="HAM1-like_N"/>
</dbReference>
<keyword evidence="22" id="KW-1185">Reference proteome</keyword>
<dbReference type="Pfam" id="PF04675">
    <property type="entry name" value="DNA_ligase_A_N"/>
    <property type="match status" value="1"/>
</dbReference>
<name>A0AAE0KF73_9PEZI</name>
<dbReference type="Gene3D" id="3.30.470.30">
    <property type="entry name" value="DNA ligase/mRNA capping enzyme"/>
    <property type="match status" value="1"/>
</dbReference>
<comment type="function">
    <text evidence="15">DNA ligase involved in DNA non-homologous end joining (NHEJ); required for double-strand break (DSB) repair.</text>
</comment>
<dbReference type="EMBL" id="JAULSW010000007">
    <property type="protein sequence ID" value="KAK3375409.1"/>
    <property type="molecule type" value="Genomic_DNA"/>
</dbReference>
<dbReference type="InterPro" id="IPR029710">
    <property type="entry name" value="LIG4"/>
</dbReference>
<dbReference type="Gene3D" id="2.40.50.140">
    <property type="entry name" value="Nucleic acid-binding proteins"/>
    <property type="match status" value="1"/>
</dbReference>
<dbReference type="InterPro" id="IPR044125">
    <property type="entry name" value="Adenylation_DNA_ligase_IV"/>
</dbReference>
<reference evidence="21" key="1">
    <citation type="journal article" date="2023" name="Mol. Phylogenet. Evol.">
        <title>Genome-scale phylogeny and comparative genomics of the fungal order Sordariales.</title>
        <authorList>
            <person name="Hensen N."/>
            <person name="Bonometti L."/>
            <person name="Westerberg I."/>
            <person name="Brannstrom I.O."/>
            <person name="Guillou S."/>
            <person name="Cros-Aarteil S."/>
            <person name="Calhoun S."/>
            <person name="Haridas S."/>
            <person name="Kuo A."/>
            <person name="Mondo S."/>
            <person name="Pangilinan J."/>
            <person name="Riley R."/>
            <person name="LaButti K."/>
            <person name="Andreopoulos B."/>
            <person name="Lipzen A."/>
            <person name="Chen C."/>
            <person name="Yan M."/>
            <person name="Daum C."/>
            <person name="Ng V."/>
            <person name="Clum A."/>
            <person name="Steindorff A."/>
            <person name="Ohm R.A."/>
            <person name="Martin F."/>
            <person name="Silar P."/>
            <person name="Natvig D.O."/>
            <person name="Lalanne C."/>
            <person name="Gautier V."/>
            <person name="Ament-Velasquez S.L."/>
            <person name="Kruys A."/>
            <person name="Hutchinson M.I."/>
            <person name="Powell A.J."/>
            <person name="Barry K."/>
            <person name="Miller A.N."/>
            <person name="Grigoriev I.V."/>
            <person name="Debuchy R."/>
            <person name="Gladieux P."/>
            <person name="Hiltunen Thoren M."/>
            <person name="Johannesson H."/>
        </authorList>
    </citation>
    <scope>NUCLEOTIDE SEQUENCE</scope>
    <source>
        <strain evidence="21">CBS 232.78</strain>
    </source>
</reference>
<dbReference type="Pfam" id="PF01068">
    <property type="entry name" value="DNA_ligase_A_M"/>
    <property type="match status" value="1"/>
</dbReference>
<dbReference type="GO" id="GO:0005524">
    <property type="term" value="F:ATP binding"/>
    <property type="evidence" value="ECO:0007669"/>
    <property type="project" value="UniProtKB-KW"/>
</dbReference>
<dbReference type="SMART" id="SM00292">
    <property type="entry name" value="BRCT"/>
    <property type="match status" value="1"/>
</dbReference>
<feature type="domain" description="BRCT" evidence="20">
    <location>
        <begin position="1726"/>
        <end position="1798"/>
    </location>
</feature>
<dbReference type="PROSITE" id="PS00697">
    <property type="entry name" value="DNA_LIGASE_A1"/>
    <property type="match status" value="1"/>
</dbReference>
<feature type="compositionally biased region" description="Polar residues" evidence="18">
    <location>
        <begin position="816"/>
        <end position="833"/>
    </location>
</feature>
<evidence type="ECO:0000256" key="12">
    <source>
        <dbReference type="ARBA" id="ARBA00023204"/>
    </source>
</evidence>
<dbReference type="InterPro" id="IPR036420">
    <property type="entry name" value="BRCT_dom_sf"/>
</dbReference>
<evidence type="ECO:0000256" key="6">
    <source>
        <dbReference type="ARBA" id="ARBA00022737"/>
    </source>
</evidence>
<evidence type="ECO:0000256" key="17">
    <source>
        <dbReference type="RuleBase" id="RU004196"/>
    </source>
</evidence>
<dbReference type="SUPFAM" id="SSF56091">
    <property type="entry name" value="DNA ligase/mRNA capping enzyme, catalytic domain"/>
    <property type="match status" value="1"/>
</dbReference>
<evidence type="ECO:0000259" key="19">
    <source>
        <dbReference type="PROSITE" id="PS50160"/>
    </source>
</evidence>
<dbReference type="InterPro" id="IPR016059">
    <property type="entry name" value="DNA_ligase_ATP-dep_CS"/>
</dbReference>
<evidence type="ECO:0000256" key="14">
    <source>
        <dbReference type="ARBA" id="ARBA00034003"/>
    </source>
</evidence>
<dbReference type="InterPro" id="IPR000977">
    <property type="entry name" value="DNA_ligase_ATP-dep"/>
</dbReference>
<dbReference type="EC" id="6.5.1.1" evidence="16"/>
<dbReference type="Proteomes" id="UP001285441">
    <property type="component" value="Unassembled WGS sequence"/>
</dbReference>
<comment type="cofactor">
    <cofactor evidence="1">
        <name>Mg(2+)</name>
        <dbReference type="ChEBI" id="CHEBI:18420"/>
    </cofactor>
</comment>
<dbReference type="Pfam" id="PF16589">
    <property type="entry name" value="BRCT_2"/>
    <property type="match status" value="1"/>
</dbReference>
<dbReference type="PANTHER" id="PTHR45997">
    <property type="entry name" value="DNA LIGASE 4"/>
    <property type="match status" value="1"/>
</dbReference>
<organism evidence="21 22">
    <name type="scientific">Podospora didyma</name>
    <dbReference type="NCBI Taxonomy" id="330526"/>
    <lineage>
        <taxon>Eukaryota</taxon>
        <taxon>Fungi</taxon>
        <taxon>Dikarya</taxon>
        <taxon>Ascomycota</taxon>
        <taxon>Pezizomycotina</taxon>
        <taxon>Sordariomycetes</taxon>
        <taxon>Sordariomycetidae</taxon>
        <taxon>Sordariales</taxon>
        <taxon>Podosporaceae</taxon>
        <taxon>Podospora</taxon>
    </lineage>
</organism>
<dbReference type="SUPFAM" id="SSF117018">
    <property type="entry name" value="ATP-dependent DNA ligase DNA-binding domain"/>
    <property type="match status" value="1"/>
</dbReference>
<dbReference type="Pfam" id="PF14613">
    <property type="entry name" value="HAM1_C"/>
    <property type="match status" value="1"/>
</dbReference>
<keyword evidence="7 16" id="KW-0547">Nucleotide-binding</keyword>
<dbReference type="InterPro" id="IPR012340">
    <property type="entry name" value="NA-bd_OB-fold"/>
</dbReference>
<keyword evidence="10" id="KW-0460">Magnesium</keyword>
<dbReference type="GO" id="GO:0003677">
    <property type="term" value="F:DNA binding"/>
    <property type="evidence" value="ECO:0007669"/>
    <property type="project" value="InterPro"/>
</dbReference>
<dbReference type="FunFam" id="2.40.50.140:FF:000234">
    <property type="entry name" value="DNA ligase"/>
    <property type="match status" value="1"/>
</dbReference>
<dbReference type="GO" id="GO:0046872">
    <property type="term" value="F:metal ion binding"/>
    <property type="evidence" value="ECO:0007669"/>
    <property type="project" value="UniProtKB-KW"/>
</dbReference>
<dbReference type="InterPro" id="IPR012308">
    <property type="entry name" value="DNA_ligase_ATP-dep_N"/>
</dbReference>
<feature type="domain" description="BRCT" evidence="20">
    <location>
        <begin position="1542"/>
        <end position="1625"/>
    </location>
</feature>
<dbReference type="SUPFAM" id="SSF50249">
    <property type="entry name" value="Nucleic acid-binding proteins"/>
    <property type="match status" value="1"/>
</dbReference>